<name>A0AAV9GAD8_9PEZI</name>
<keyword evidence="2" id="KW-1185">Reference proteome</keyword>
<reference evidence="1" key="1">
    <citation type="journal article" date="2023" name="Mol. Phylogenet. Evol.">
        <title>Genome-scale phylogeny and comparative genomics of the fungal order Sordariales.</title>
        <authorList>
            <person name="Hensen N."/>
            <person name="Bonometti L."/>
            <person name="Westerberg I."/>
            <person name="Brannstrom I.O."/>
            <person name="Guillou S."/>
            <person name="Cros-Aarteil S."/>
            <person name="Calhoun S."/>
            <person name="Haridas S."/>
            <person name="Kuo A."/>
            <person name="Mondo S."/>
            <person name="Pangilinan J."/>
            <person name="Riley R."/>
            <person name="LaButti K."/>
            <person name="Andreopoulos B."/>
            <person name="Lipzen A."/>
            <person name="Chen C."/>
            <person name="Yan M."/>
            <person name="Daum C."/>
            <person name="Ng V."/>
            <person name="Clum A."/>
            <person name="Steindorff A."/>
            <person name="Ohm R.A."/>
            <person name="Martin F."/>
            <person name="Silar P."/>
            <person name="Natvig D.O."/>
            <person name="Lalanne C."/>
            <person name="Gautier V."/>
            <person name="Ament-Velasquez S.L."/>
            <person name="Kruys A."/>
            <person name="Hutchinson M.I."/>
            <person name="Powell A.J."/>
            <person name="Barry K."/>
            <person name="Miller A.N."/>
            <person name="Grigoriev I.V."/>
            <person name="Debuchy R."/>
            <person name="Gladieux P."/>
            <person name="Hiltunen Thoren M."/>
            <person name="Johannesson H."/>
        </authorList>
    </citation>
    <scope>NUCLEOTIDE SEQUENCE</scope>
    <source>
        <strain evidence="1">PSN243</strain>
    </source>
</reference>
<organism evidence="1 2">
    <name type="scientific">Podospora aff. communis PSN243</name>
    <dbReference type="NCBI Taxonomy" id="3040156"/>
    <lineage>
        <taxon>Eukaryota</taxon>
        <taxon>Fungi</taxon>
        <taxon>Dikarya</taxon>
        <taxon>Ascomycota</taxon>
        <taxon>Pezizomycotina</taxon>
        <taxon>Sordariomycetes</taxon>
        <taxon>Sordariomycetidae</taxon>
        <taxon>Sordariales</taxon>
        <taxon>Podosporaceae</taxon>
        <taxon>Podospora</taxon>
    </lineage>
</organism>
<evidence type="ECO:0000313" key="1">
    <source>
        <dbReference type="EMBL" id="KAK4444230.1"/>
    </source>
</evidence>
<comment type="caution">
    <text evidence="1">The sequence shown here is derived from an EMBL/GenBank/DDBJ whole genome shotgun (WGS) entry which is preliminary data.</text>
</comment>
<reference evidence="1" key="2">
    <citation type="submission" date="2023-05" db="EMBL/GenBank/DDBJ databases">
        <authorList>
            <consortium name="Lawrence Berkeley National Laboratory"/>
            <person name="Steindorff A."/>
            <person name="Hensen N."/>
            <person name="Bonometti L."/>
            <person name="Westerberg I."/>
            <person name="Brannstrom I.O."/>
            <person name="Guillou S."/>
            <person name="Cros-Aarteil S."/>
            <person name="Calhoun S."/>
            <person name="Haridas S."/>
            <person name="Kuo A."/>
            <person name="Mondo S."/>
            <person name="Pangilinan J."/>
            <person name="Riley R."/>
            <person name="Labutti K."/>
            <person name="Andreopoulos B."/>
            <person name="Lipzen A."/>
            <person name="Chen C."/>
            <person name="Yanf M."/>
            <person name="Daum C."/>
            <person name="Ng V."/>
            <person name="Clum A."/>
            <person name="Ohm R."/>
            <person name="Martin F."/>
            <person name="Silar P."/>
            <person name="Natvig D."/>
            <person name="Lalanne C."/>
            <person name="Gautier V."/>
            <person name="Ament-Velasquez S.L."/>
            <person name="Kruys A."/>
            <person name="Hutchinson M.I."/>
            <person name="Powell A.J."/>
            <person name="Barry K."/>
            <person name="Miller A.N."/>
            <person name="Grigoriev I.V."/>
            <person name="Debuchy R."/>
            <person name="Gladieux P."/>
            <person name="Thoren M.H."/>
            <person name="Johannesson H."/>
        </authorList>
    </citation>
    <scope>NUCLEOTIDE SEQUENCE</scope>
    <source>
        <strain evidence="1">PSN243</strain>
    </source>
</reference>
<gene>
    <name evidence="1" type="ORF">QBC34DRAFT_385504</name>
</gene>
<protein>
    <submittedName>
        <fullName evidence="1">Uncharacterized protein</fullName>
    </submittedName>
</protein>
<sequence length="86" mass="9796">MPYNHRQVFDFALQYVHFVDLDVQAFHLVENMVEGGISHGGMYVEARDAAEEAALTEPGGTEEQFYLAIMAELRRRIVDYTTRGSN</sequence>
<dbReference type="EMBL" id="MU865980">
    <property type="protein sequence ID" value="KAK4444230.1"/>
    <property type="molecule type" value="Genomic_DNA"/>
</dbReference>
<dbReference type="AlphaFoldDB" id="A0AAV9GAD8"/>
<evidence type="ECO:0000313" key="2">
    <source>
        <dbReference type="Proteomes" id="UP001321760"/>
    </source>
</evidence>
<proteinExistence type="predicted"/>
<dbReference type="Proteomes" id="UP001321760">
    <property type="component" value="Unassembled WGS sequence"/>
</dbReference>
<accession>A0AAV9GAD8</accession>